<proteinExistence type="inferred from homology"/>
<keyword evidence="1 4" id="KW-0813">Transport</keyword>
<dbReference type="PANTHER" id="PTHR36504">
    <property type="entry name" value="LIPOPOLYSACCHARIDE EXPORT SYSTEM PROTEIN LPTA"/>
    <property type="match status" value="1"/>
</dbReference>
<evidence type="ECO:0000313" key="9">
    <source>
        <dbReference type="Proteomes" id="UP000279995"/>
    </source>
</evidence>
<dbReference type="Pfam" id="PF03968">
    <property type="entry name" value="LptD_N"/>
    <property type="match status" value="1"/>
</dbReference>
<evidence type="ECO:0000313" key="8">
    <source>
        <dbReference type="Proteomes" id="UP000075621"/>
    </source>
</evidence>
<dbReference type="Proteomes" id="UP000279995">
    <property type="component" value="Chromosome I"/>
</dbReference>
<evidence type="ECO:0000259" key="5">
    <source>
        <dbReference type="Pfam" id="PF03968"/>
    </source>
</evidence>
<evidence type="ECO:0000256" key="2">
    <source>
        <dbReference type="ARBA" id="ARBA00022729"/>
    </source>
</evidence>
<keyword evidence="3 4" id="KW-0574">Periplasm</keyword>
<dbReference type="HAMAP" id="MF_01914">
    <property type="entry name" value="LPS_assembly_LptA"/>
    <property type="match status" value="1"/>
</dbReference>
<dbReference type="GO" id="GO:0017089">
    <property type="term" value="F:glycolipid transfer activity"/>
    <property type="evidence" value="ECO:0007669"/>
    <property type="project" value="TreeGrafter"/>
</dbReference>
<dbReference type="Gene3D" id="2.60.450.10">
    <property type="entry name" value="Lipopolysaccharide (LPS) transport protein A like domain"/>
    <property type="match status" value="1"/>
</dbReference>
<dbReference type="Proteomes" id="UP000075621">
    <property type="component" value="Unassembled WGS sequence"/>
</dbReference>
<organism evidence="6 9">
    <name type="scientific">Pseudoalteromonas agarivorans</name>
    <dbReference type="NCBI Taxonomy" id="176102"/>
    <lineage>
        <taxon>Bacteria</taxon>
        <taxon>Pseudomonadati</taxon>
        <taxon>Pseudomonadota</taxon>
        <taxon>Gammaproteobacteria</taxon>
        <taxon>Alteromonadales</taxon>
        <taxon>Pseudoalteromonadaceae</taxon>
        <taxon>Pseudoalteromonas</taxon>
    </lineage>
</organism>
<keyword evidence="2 4" id="KW-0732">Signal</keyword>
<protein>
    <recommendedName>
        <fullName evidence="4">Lipopolysaccharide export system protein LptA</fullName>
    </recommendedName>
</protein>
<dbReference type="EMBL" id="LVCM01000004">
    <property type="protein sequence ID" value="KYL35150.1"/>
    <property type="molecule type" value="Genomic_DNA"/>
</dbReference>
<accession>A0AAD0XCN2</accession>
<dbReference type="GO" id="GO:0015920">
    <property type="term" value="P:lipopolysaccharide transport"/>
    <property type="evidence" value="ECO:0007669"/>
    <property type="project" value="UniProtKB-UniRule"/>
</dbReference>
<dbReference type="InterPro" id="IPR052037">
    <property type="entry name" value="LPS_export_LptA"/>
</dbReference>
<comment type="similarity">
    <text evidence="4">Belongs to the LptA family.</text>
</comment>
<evidence type="ECO:0000256" key="3">
    <source>
        <dbReference type="ARBA" id="ARBA00022764"/>
    </source>
</evidence>
<comment type="subcellular location">
    <subcellularLocation>
        <location evidence="4">Periplasm</location>
    </subcellularLocation>
</comment>
<evidence type="ECO:0000256" key="1">
    <source>
        <dbReference type="ARBA" id="ARBA00022448"/>
    </source>
</evidence>
<feature type="signal peptide" evidence="4">
    <location>
        <begin position="1"/>
        <end position="22"/>
    </location>
</feature>
<comment type="subunit">
    <text evidence="4">Component of the lipopolysaccharide transport and assembly complex.</text>
</comment>
<evidence type="ECO:0000313" key="7">
    <source>
        <dbReference type="EMBL" id="KYL35150.1"/>
    </source>
</evidence>
<dbReference type="NCBIfam" id="TIGR03002">
    <property type="entry name" value="outer_YhbN_LptA"/>
    <property type="match status" value="1"/>
</dbReference>
<dbReference type="InterPro" id="IPR014340">
    <property type="entry name" value="LptA"/>
</dbReference>
<dbReference type="AlphaFoldDB" id="A0AAD0XCN2"/>
<evidence type="ECO:0000256" key="4">
    <source>
        <dbReference type="HAMAP-Rule" id="MF_01914"/>
    </source>
</evidence>
<reference evidence="6 9" key="2">
    <citation type="submission" date="2018-10" db="EMBL/GenBank/DDBJ databases">
        <title>Complete Genome Sequence and Transcriptomic Profiles of a Marine Bacterium, Pseudoalteromonas agarivorans Hao 2018.</title>
        <authorList>
            <person name="Hao L."/>
        </authorList>
    </citation>
    <scope>NUCLEOTIDE SEQUENCE [LARGE SCALE GENOMIC DNA]</scope>
    <source>
        <strain evidence="6 9">Hao 2018</strain>
    </source>
</reference>
<dbReference type="InterPro" id="IPR005653">
    <property type="entry name" value="OstA-like_N"/>
</dbReference>
<dbReference type="PANTHER" id="PTHR36504:SF1">
    <property type="entry name" value="LIPOPOLYSACCHARIDE EXPORT SYSTEM PROTEIN LPTA"/>
    <property type="match status" value="1"/>
</dbReference>
<sequence precursor="true">MTNKLTKILIIPSLMLAFSASAAEPAAQPPANQISISADRQEGQLKENVGIFEKNVEIVHGNRKITADRLEVHKREDLGDNKQLLIATGSPAYFEEKQDDGTVMSASANEVRYDVAKRFLTLVGDAEVAQAGQKINAKSITYDMQQQLISAEKDENSTDRVHTILVPVEAKIKEKTGNEGQP</sequence>
<dbReference type="EMBL" id="CP033065">
    <property type="protein sequence ID" value="AYM87656.1"/>
    <property type="molecule type" value="Genomic_DNA"/>
</dbReference>
<feature type="domain" description="Organic solvent tolerance-like N-terminal" evidence="5">
    <location>
        <begin position="36"/>
        <end position="147"/>
    </location>
</feature>
<dbReference type="RefSeq" id="WP_004589087.1">
    <property type="nucleotide sequence ID" value="NZ_AZIO01000119.1"/>
</dbReference>
<name>A0AAD0XCN2_9GAMM</name>
<evidence type="ECO:0000313" key="6">
    <source>
        <dbReference type="EMBL" id="AYM87656.1"/>
    </source>
</evidence>
<dbReference type="GO" id="GO:0001530">
    <property type="term" value="F:lipopolysaccharide binding"/>
    <property type="evidence" value="ECO:0007669"/>
    <property type="project" value="InterPro"/>
</dbReference>
<dbReference type="GO" id="GO:0030288">
    <property type="term" value="C:outer membrane-bounded periplasmic space"/>
    <property type="evidence" value="ECO:0007669"/>
    <property type="project" value="TreeGrafter"/>
</dbReference>
<reference evidence="7 8" key="1">
    <citation type="submission" date="2016-03" db="EMBL/GenBank/DDBJ databases">
        <authorList>
            <person name="Zhang H."/>
            <person name="Liu R."/>
            <person name="Wang M."/>
            <person name="Wang H."/>
            <person name="Wang L."/>
            <person name="Song L."/>
        </authorList>
    </citation>
    <scope>NUCLEOTIDE SEQUENCE [LARGE SCALE GENOMIC DNA]</scope>
    <source>
        <strain evidence="7 8">DSM 16098</strain>
    </source>
</reference>
<dbReference type="GO" id="GO:0009279">
    <property type="term" value="C:cell outer membrane"/>
    <property type="evidence" value="ECO:0007669"/>
    <property type="project" value="TreeGrafter"/>
</dbReference>
<feature type="chain" id="PRO_5041756299" description="Lipopolysaccharide export system protein LptA" evidence="4">
    <location>
        <begin position="23"/>
        <end position="182"/>
    </location>
</feature>
<comment type="function">
    <text evidence="4">Involved in the assembly of lipopolysaccharide (LPS). Required for the translocation of LPS from the inner membrane to the outer membrane. May form a bridge between the inner membrane and the outer membrane, via interactions with LptC and LptD, thereby facilitating LPS transfer across the periplasm.</text>
</comment>
<dbReference type="GO" id="GO:0043165">
    <property type="term" value="P:Gram-negative-bacterium-type cell outer membrane assembly"/>
    <property type="evidence" value="ECO:0007669"/>
    <property type="project" value="UniProtKB-UniRule"/>
</dbReference>
<gene>
    <name evidence="4 6" type="primary">lptA</name>
    <name evidence="7" type="ORF">A2I98_08070</name>
    <name evidence="6" type="ORF">D9T18_13630</name>
</gene>